<evidence type="ECO:0000259" key="1">
    <source>
        <dbReference type="SMART" id="SM00849"/>
    </source>
</evidence>
<dbReference type="PANTHER" id="PTHR46018">
    <property type="entry name" value="ZINC PHOSPHODIESTERASE ELAC PROTEIN 1"/>
    <property type="match status" value="1"/>
</dbReference>
<dbReference type="GO" id="GO:0042781">
    <property type="term" value="F:3'-tRNA processing endoribonuclease activity"/>
    <property type="evidence" value="ECO:0007669"/>
    <property type="project" value="TreeGrafter"/>
</dbReference>
<keyword evidence="2" id="KW-0378">Hydrolase</keyword>
<dbReference type="RefSeq" id="WP_095847677.1">
    <property type="nucleotide sequence ID" value="NZ_CP014136.1"/>
</dbReference>
<dbReference type="OrthoDB" id="9803916at2"/>
<dbReference type="InterPro" id="IPR001279">
    <property type="entry name" value="Metallo-B-lactamas"/>
</dbReference>
<name>A0A250B4S7_9GAMM</name>
<feature type="domain" description="Metallo-beta-lactamase" evidence="1">
    <location>
        <begin position="21"/>
        <end position="214"/>
    </location>
</feature>
<dbReference type="SMART" id="SM00849">
    <property type="entry name" value="Lactamase_B"/>
    <property type="match status" value="1"/>
</dbReference>
<evidence type="ECO:0000313" key="3">
    <source>
        <dbReference type="Proteomes" id="UP000217182"/>
    </source>
</evidence>
<sequence length="254" mass="27363">MPRDFQLEVIGCGNAYDGEHTNASVLVTEGGYQLLIDCGPTVPAALFAQGRDPHGIDAVYLTHAHPDHCLGLTALLNWMAANGRRRPLALIAQRAQWRVIAPLIDYAFWPQAAGGFALVQQDSETVASLGPWALQTSLTRHAVPNRSLHVTTAGGHQLFYSGDGLLSPAGERLAAQSDWVFLECEVLEHHPSHGSWQAIAPLARKPGSQWRLYHISPHCRPELRARTAGIAGLALAQEGETLAVADIGARSARA</sequence>
<dbReference type="EMBL" id="CP014136">
    <property type="protein sequence ID" value="ATA21095.1"/>
    <property type="molecule type" value="Genomic_DNA"/>
</dbReference>
<accession>A0A250B4S7</accession>
<dbReference type="SUPFAM" id="SSF56281">
    <property type="entry name" value="Metallo-hydrolase/oxidoreductase"/>
    <property type="match status" value="1"/>
</dbReference>
<dbReference type="Gene3D" id="3.60.15.10">
    <property type="entry name" value="Ribonuclease Z/Hydroxyacylglutathione hydrolase-like"/>
    <property type="match status" value="1"/>
</dbReference>
<keyword evidence="3" id="KW-1185">Reference proteome</keyword>
<dbReference type="AlphaFoldDB" id="A0A250B4S7"/>
<dbReference type="InterPro" id="IPR036866">
    <property type="entry name" value="RibonucZ/Hydroxyglut_hydro"/>
</dbReference>
<organism evidence="2 3">
    <name type="scientific">Gibbsiella quercinecans</name>
    <dbReference type="NCBI Taxonomy" id="929813"/>
    <lineage>
        <taxon>Bacteria</taxon>
        <taxon>Pseudomonadati</taxon>
        <taxon>Pseudomonadota</taxon>
        <taxon>Gammaproteobacteria</taxon>
        <taxon>Enterobacterales</taxon>
        <taxon>Yersiniaceae</taxon>
        <taxon>Gibbsiella</taxon>
    </lineage>
</organism>
<gene>
    <name evidence="2" type="ORF">AWC35_18055</name>
</gene>
<proteinExistence type="predicted"/>
<dbReference type="PANTHER" id="PTHR46018:SF4">
    <property type="entry name" value="METALLO-HYDROLASE YHFI-RELATED"/>
    <property type="match status" value="1"/>
</dbReference>
<evidence type="ECO:0000313" key="2">
    <source>
        <dbReference type="EMBL" id="ATA21095.1"/>
    </source>
</evidence>
<dbReference type="Pfam" id="PF23023">
    <property type="entry name" value="Anti-Pycsar_Apyc1"/>
    <property type="match status" value="1"/>
</dbReference>
<reference evidence="2 3" key="1">
    <citation type="submission" date="2016-01" db="EMBL/GenBank/DDBJ databases">
        <authorList>
            <person name="Oliw E.H."/>
        </authorList>
    </citation>
    <scope>NUCLEOTIDE SEQUENCE [LARGE SCALE GENOMIC DNA]</scope>
    <source>
        <strain evidence="2 3">FRB97</strain>
    </source>
</reference>
<dbReference type="KEGG" id="gqu:AWC35_18055"/>
<dbReference type="Proteomes" id="UP000217182">
    <property type="component" value="Chromosome"/>
</dbReference>
<protein>
    <submittedName>
        <fullName evidence="2">Metal-dependent hydrolase</fullName>
    </submittedName>
</protein>